<keyword evidence="7 12" id="KW-0479">Metal-binding</keyword>
<protein>
    <recommendedName>
        <fullName evidence="12">Riboflavin biosynthesis protein RibD</fullName>
    </recommendedName>
    <domain>
        <recommendedName>
            <fullName evidence="12">Diaminohydroxyphosphoribosylaminopyrimidine deaminase</fullName>
            <shortName evidence="12">DRAP deaminase</shortName>
            <ecNumber evidence="12">3.5.4.26</ecNumber>
        </recommendedName>
        <alternativeName>
            <fullName evidence="12">Riboflavin-specific deaminase</fullName>
        </alternativeName>
    </domain>
    <domain>
        <recommendedName>
            <fullName evidence="12">5-amino-6-(5-phosphoribosylamino)uracil reductase</fullName>
            <ecNumber evidence="12">1.1.1.193</ecNumber>
        </recommendedName>
        <alternativeName>
            <fullName evidence="12">HTP reductase</fullName>
        </alternativeName>
    </domain>
</protein>
<feature type="binding site" evidence="14">
    <location>
        <position position="211"/>
    </location>
    <ligand>
        <name>substrate</name>
    </ligand>
</feature>
<dbReference type="NCBIfam" id="TIGR00326">
    <property type="entry name" value="eubact_ribD"/>
    <property type="match status" value="1"/>
</dbReference>
<comment type="catalytic activity">
    <reaction evidence="12">
        <text>5-amino-6-(5-phospho-D-ribitylamino)uracil + NADP(+) = 5-amino-6-(5-phospho-D-ribosylamino)uracil + NADPH + H(+)</text>
        <dbReference type="Rhea" id="RHEA:17845"/>
        <dbReference type="ChEBI" id="CHEBI:15378"/>
        <dbReference type="ChEBI" id="CHEBI:57783"/>
        <dbReference type="ChEBI" id="CHEBI:58349"/>
        <dbReference type="ChEBI" id="CHEBI:58421"/>
        <dbReference type="ChEBI" id="CHEBI:58453"/>
        <dbReference type="EC" id="1.1.1.193"/>
    </reaction>
</comment>
<dbReference type="EC" id="1.1.1.193" evidence="12"/>
<evidence type="ECO:0000256" key="15">
    <source>
        <dbReference type="PIRSR" id="PIRSR006769-3"/>
    </source>
</evidence>
<dbReference type="GO" id="GO:0009231">
    <property type="term" value="P:riboflavin biosynthetic process"/>
    <property type="evidence" value="ECO:0007669"/>
    <property type="project" value="UniProtKB-UniPathway"/>
</dbReference>
<dbReference type="SUPFAM" id="SSF53597">
    <property type="entry name" value="Dihydrofolate reductase-like"/>
    <property type="match status" value="1"/>
</dbReference>
<evidence type="ECO:0000256" key="7">
    <source>
        <dbReference type="ARBA" id="ARBA00022723"/>
    </source>
</evidence>
<evidence type="ECO:0000256" key="3">
    <source>
        <dbReference type="ARBA" id="ARBA00004910"/>
    </source>
</evidence>
<dbReference type="InterPro" id="IPR016192">
    <property type="entry name" value="APOBEC/CMP_deaminase_Zn-bd"/>
</dbReference>
<feature type="binding site" evidence="14">
    <location>
        <position position="204"/>
    </location>
    <ligand>
        <name>NADP(+)</name>
        <dbReference type="ChEBI" id="CHEBI:58349"/>
    </ligand>
</feature>
<comment type="similarity">
    <text evidence="5 12">In the C-terminal section; belongs to the HTP reductase family.</text>
</comment>
<evidence type="ECO:0000256" key="12">
    <source>
        <dbReference type="PIRNR" id="PIRNR006769"/>
    </source>
</evidence>
<dbReference type="Gene3D" id="3.40.140.10">
    <property type="entry name" value="Cytidine Deaminase, domain 2"/>
    <property type="match status" value="1"/>
</dbReference>
<keyword evidence="18" id="KW-1185">Reference proteome</keyword>
<dbReference type="EMBL" id="PVNK01000278">
    <property type="protein sequence ID" value="PRP90555.1"/>
    <property type="molecule type" value="Genomic_DNA"/>
</dbReference>
<evidence type="ECO:0000256" key="1">
    <source>
        <dbReference type="ARBA" id="ARBA00002151"/>
    </source>
</evidence>
<keyword evidence="10 12" id="KW-0560">Oxidoreductase</keyword>
<keyword evidence="9 12" id="KW-0521">NADP</keyword>
<comment type="pathway">
    <text evidence="2 12">Cofactor biosynthesis; riboflavin biosynthesis; 5-amino-6-(D-ribitylamino)uracil from GTP: step 2/4.</text>
</comment>
<evidence type="ECO:0000259" key="16">
    <source>
        <dbReference type="PROSITE" id="PS51747"/>
    </source>
</evidence>
<name>A0A2S9XCH2_9BACT</name>
<feature type="binding site" evidence="14">
    <location>
        <position position="172"/>
    </location>
    <ligand>
        <name>substrate</name>
    </ligand>
</feature>
<comment type="cofactor">
    <cofactor evidence="12 15">
        <name>Zn(2+)</name>
        <dbReference type="ChEBI" id="CHEBI:29105"/>
    </cofactor>
    <text evidence="12 15">Binds 1 zinc ion.</text>
</comment>
<dbReference type="PANTHER" id="PTHR38011:SF7">
    <property type="entry name" value="2,5-DIAMINO-6-RIBOSYLAMINO-4(3H)-PYRIMIDINONE 5'-PHOSPHATE REDUCTASE"/>
    <property type="match status" value="1"/>
</dbReference>
<feature type="binding site" evidence="15">
    <location>
        <position position="54"/>
    </location>
    <ligand>
        <name>Zn(2+)</name>
        <dbReference type="ChEBI" id="CHEBI:29105"/>
        <note>catalytic</note>
    </ligand>
</feature>
<dbReference type="InterPro" id="IPR024072">
    <property type="entry name" value="DHFR-like_dom_sf"/>
</dbReference>
<feature type="binding site" evidence="14">
    <location>
        <begin position="299"/>
        <end position="305"/>
    </location>
    <ligand>
        <name>NADP(+)</name>
        <dbReference type="ChEBI" id="CHEBI:58349"/>
    </ligand>
</feature>
<dbReference type="InterPro" id="IPR050765">
    <property type="entry name" value="Riboflavin_Biosynth_HTPR"/>
</dbReference>
<feature type="domain" description="CMP/dCMP-type deaminase" evidence="16">
    <location>
        <begin position="5"/>
        <end position="127"/>
    </location>
</feature>
<sequence length="368" mass="38849">MSQSERDLRWMREALRLAQLGTGATYPNPCVGAVVVKRGRVVGKARSDVTGGDHAEVRALAEAGRAAKGATVYLTLEPCAHRGRTPPCADALVAAEVARVVAAIEDPASHTAGAGLRRLAQAGIEVELGVLAERAREVHRHYLHHVAHGRPFVTLKLAVSVDGRIATAGGDSKWITGEPARRSAHRLRARHHGIAVGAATVLADDPRLDVRLVAGVDPLPVVFDPRLRVASAGRPFNLLRPGVLYLHTARASKRARRALREAGAEGLELPAASSGGVDIDAALAQLGARELRSMMVEGGGRLVGAFVGAGAWQELWLYRAPVVLGEGRPAIAGVGWATVADAPHLEVVRRRKLGVDDLCVYAPVGDPT</sequence>
<dbReference type="InterPro" id="IPR016193">
    <property type="entry name" value="Cytidine_deaminase-like"/>
</dbReference>
<gene>
    <name evidence="17" type="primary">ribD_2</name>
    <name evidence="17" type="ORF">ENSA5_63580</name>
</gene>
<organism evidence="17 18">
    <name type="scientific">Enhygromyxa salina</name>
    <dbReference type="NCBI Taxonomy" id="215803"/>
    <lineage>
        <taxon>Bacteria</taxon>
        <taxon>Pseudomonadati</taxon>
        <taxon>Myxococcota</taxon>
        <taxon>Polyangia</taxon>
        <taxon>Nannocystales</taxon>
        <taxon>Nannocystaceae</taxon>
        <taxon>Enhygromyxa</taxon>
    </lineage>
</organism>
<reference evidence="17 18" key="1">
    <citation type="submission" date="2018-03" db="EMBL/GenBank/DDBJ databases">
        <title>Draft Genome Sequences of the Obligatory Marine Myxobacteria Enhygromyxa salina SWB005.</title>
        <authorList>
            <person name="Poehlein A."/>
            <person name="Moghaddam J.A."/>
            <person name="Harms H."/>
            <person name="Alanjari M."/>
            <person name="Koenig G.M."/>
            <person name="Daniel R."/>
            <person name="Schaeberle T.F."/>
        </authorList>
    </citation>
    <scope>NUCLEOTIDE SEQUENCE [LARGE SCALE GENOMIC DNA]</scope>
    <source>
        <strain evidence="17 18">SWB005</strain>
    </source>
</reference>
<evidence type="ECO:0000256" key="9">
    <source>
        <dbReference type="ARBA" id="ARBA00022857"/>
    </source>
</evidence>
<evidence type="ECO:0000313" key="17">
    <source>
        <dbReference type="EMBL" id="PRP90555.1"/>
    </source>
</evidence>
<keyword evidence="6 12" id="KW-0686">Riboflavin biosynthesis</keyword>
<evidence type="ECO:0000256" key="11">
    <source>
        <dbReference type="ARBA" id="ARBA00023268"/>
    </source>
</evidence>
<feature type="binding site" evidence="14">
    <location>
        <position position="208"/>
    </location>
    <ligand>
        <name>substrate</name>
    </ligand>
</feature>
<dbReference type="Proteomes" id="UP000237968">
    <property type="component" value="Unassembled WGS sequence"/>
</dbReference>
<dbReference type="EC" id="3.5.4.26" evidence="12"/>
<dbReference type="Pfam" id="PF00383">
    <property type="entry name" value="dCMP_cyt_deam_1"/>
    <property type="match status" value="1"/>
</dbReference>
<dbReference type="SUPFAM" id="SSF53927">
    <property type="entry name" value="Cytidine deaminase-like"/>
    <property type="match status" value="1"/>
</dbReference>
<dbReference type="PROSITE" id="PS51747">
    <property type="entry name" value="CYT_DCMP_DEAMINASES_2"/>
    <property type="match status" value="1"/>
</dbReference>
<comment type="similarity">
    <text evidence="4 12">In the N-terminal section; belongs to the cytidine and deoxycytidylate deaminase family.</text>
</comment>
<feature type="binding site" evidence="14">
    <location>
        <position position="174"/>
    </location>
    <ligand>
        <name>NADP(+)</name>
        <dbReference type="ChEBI" id="CHEBI:58349"/>
    </ligand>
</feature>
<dbReference type="Gene3D" id="3.40.430.10">
    <property type="entry name" value="Dihydrofolate Reductase, subunit A"/>
    <property type="match status" value="1"/>
</dbReference>
<feature type="binding site" evidence="15">
    <location>
        <position position="79"/>
    </location>
    <ligand>
        <name>Zn(2+)</name>
        <dbReference type="ChEBI" id="CHEBI:29105"/>
        <note>catalytic</note>
    </ligand>
</feature>
<feature type="active site" description="Proton donor" evidence="13">
    <location>
        <position position="56"/>
    </location>
</feature>
<keyword evidence="11" id="KW-0511">Multifunctional enzyme</keyword>
<evidence type="ECO:0000256" key="13">
    <source>
        <dbReference type="PIRSR" id="PIRSR006769-1"/>
    </source>
</evidence>
<evidence type="ECO:0000256" key="8">
    <source>
        <dbReference type="ARBA" id="ARBA00022833"/>
    </source>
</evidence>
<dbReference type="GO" id="GO:0008270">
    <property type="term" value="F:zinc ion binding"/>
    <property type="evidence" value="ECO:0007669"/>
    <property type="project" value="InterPro"/>
</dbReference>
<feature type="binding site" evidence="14">
    <location>
        <position position="297"/>
    </location>
    <ligand>
        <name>substrate</name>
    </ligand>
</feature>
<keyword evidence="12" id="KW-0378">Hydrolase</keyword>
<dbReference type="InterPro" id="IPR004794">
    <property type="entry name" value="Eubact_RibD"/>
</dbReference>
<evidence type="ECO:0000256" key="5">
    <source>
        <dbReference type="ARBA" id="ARBA00007417"/>
    </source>
</evidence>
<dbReference type="AlphaFoldDB" id="A0A2S9XCH2"/>
<dbReference type="UniPathway" id="UPA00275">
    <property type="reaction ID" value="UER00401"/>
</dbReference>
<keyword evidence="8 12" id="KW-0862">Zinc</keyword>
<dbReference type="PIRSF" id="PIRSF006769">
    <property type="entry name" value="RibD"/>
    <property type="match status" value="1"/>
</dbReference>
<evidence type="ECO:0000313" key="18">
    <source>
        <dbReference type="Proteomes" id="UP000237968"/>
    </source>
</evidence>
<dbReference type="GO" id="GO:0008703">
    <property type="term" value="F:5-amino-6-(5-phosphoribosylamino)uracil reductase activity"/>
    <property type="evidence" value="ECO:0007669"/>
    <property type="project" value="UniProtKB-EC"/>
</dbReference>
<dbReference type="GO" id="GO:0008835">
    <property type="term" value="F:diaminohydroxyphosphoribosylaminopyrimidine deaminase activity"/>
    <property type="evidence" value="ECO:0007669"/>
    <property type="project" value="UniProtKB-EC"/>
</dbReference>
<evidence type="ECO:0000256" key="10">
    <source>
        <dbReference type="ARBA" id="ARBA00023002"/>
    </source>
</evidence>
<evidence type="ECO:0000256" key="6">
    <source>
        <dbReference type="ARBA" id="ARBA00022619"/>
    </source>
</evidence>
<comment type="catalytic activity">
    <reaction evidence="12">
        <text>2,5-diamino-6-hydroxy-4-(5-phosphoribosylamino)-pyrimidine + H2O + H(+) = 5-amino-6-(5-phospho-D-ribosylamino)uracil + NH4(+)</text>
        <dbReference type="Rhea" id="RHEA:21868"/>
        <dbReference type="ChEBI" id="CHEBI:15377"/>
        <dbReference type="ChEBI" id="CHEBI:15378"/>
        <dbReference type="ChEBI" id="CHEBI:28938"/>
        <dbReference type="ChEBI" id="CHEBI:58453"/>
        <dbReference type="ChEBI" id="CHEBI:58614"/>
        <dbReference type="EC" id="3.5.4.26"/>
    </reaction>
</comment>
<accession>A0A2S9XCH2</accession>
<comment type="caution">
    <text evidence="17">The sequence shown here is derived from an EMBL/GenBank/DDBJ whole genome shotgun (WGS) entry which is preliminary data.</text>
</comment>
<feature type="binding site" evidence="15">
    <location>
        <position position="88"/>
    </location>
    <ligand>
        <name>Zn(2+)</name>
        <dbReference type="ChEBI" id="CHEBI:29105"/>
        <note>catalytic</note>
    </ligand>
</feature>
<feature type="binding site" evidence="14">
    <location>
        <position position="200"/>
    </location>
    <ligand>
        <name>NADP(+)</name>
        <dbReference type="ChEBI" id="CHEBI:58349"/>
    </ligand>
</feature>
<feature type="binding site" evidence="14">
    <location>
        <position position="188"/>
    </location>
    <ligand>
        <name>substrate</name>
    </ligand>
</feature>
<proteinExistence type="inferred from homology"/>
<dbReference type="InterPro" id="IPR002734">
    <property type="entry name" value="RibDG_C"/>
</dbReference>
<dbReference type="PANTHER" id="PTHR38011">
    <property type="entry name" value="DIHYDROFOLATE REDUCTASE FAMILY PROTEIN (AFU_ORTHOLOGUE AFUA_8G06820)"/>
    <property type="match status" value="1"/>
</dbReference>
<feature type="binding site" evidence="14">
    <location>
        <position position="158"/>
    </location>
    <ligand>
        <name>NADP(+)</name>
        <dbReference type="ChEBI" id="CHEBI:58349"/>
    </ligand>
</feature>
<evidence type="ECO:0000256" key="4">
    <source>
        <dbReference type="ARBA" id="ARBA00005259"/>
    </source>
</evidence>
<dbReference type="InterPro" id="IPR002125">
    <property type="entry name" value="CMP_dCMP_dom"/>
</dbReference>
<evidence type="ECO:0000256" key="2">
    <source>
        <dbReference type="ARBA" id="ARBA00004882"/>
    </source>
</evidence>
<comment type="pathway">
    <text evidence="3 12">Cofactor biosynthesis; riboflavin biosynthesis; 5-amino-6-(D-ribitylamino)uracil from GTP: step 3/4.</text>
</comment>
<dbReference type="RefSeq" id="WP_106395528.1">
    <property type="nucleotide sequence ID" value="NZ_PVNK01000278.1"/>
</dbReference>
<dbReference type="PROSITE" id="PS00903">
    <property type="entry name" value="CYT_DCMP_DEAMINASES_1"/>
    <property type="match status" value="1"/>
</dbReference>
<evidence type="ECO:0000256" key="14">
    <source>
        <dbReference type="PIRSR" id="PIRSR006769-2"/>
    </source>
</evidence>
<dbReference type="Pfam" id="PF01872">
    <property type="entry name" value="RibD_C"/>
    <property type="match status" value="1"/>
</dbReference>
<comment type="function">
    <text evidence="1 12">Converts 2,5-diamino-6-(ribosylamino)-4(3h)-pyrimidinone 5'-phosphate into 5-amino-6-(ribosylamino)-2,4(1h,3h)-pyrimidinedione 5'-phosphate.</text>
</comment>